<protein>
    <submittedName>
        <fullName evidence="1">Uncharacterized protein</fullName>
    </submittedName>
</protein>
<sequence>MDTTDGGSNVKKWVELFNGRHERVPWIHHATHSIQLCINTAHGKGKTESPKSASALFKRATETKRNSRLALGVSVHKLAAEIRNAVEVVSRSLVKINADKA</sequence>
<name>A0A9P5S7G3_9FUNG</name>
<dbReference type="Proteomes" id="UP000748756">
    <property type="component" value="Unassembled WGS sequence"/>
</dbReference>
<dbReference type="AlphaFoldDB" id="A0A9P5S7G3"/>
<dbReference type="OrthoDB" id="10505402at2759"/>
<keyword evidence="2" id="KW-1185">Reference proteome</keyword>
<dbReference type="EMBL" id="JAAAUQ010000113">
    <property type="protein sequence ID" value="KAF9154499.1"/>
    <property type="molecule type" value="Genomic_DNA"/>
</dbReference>
<reference evidence="1" key="1">
    <citation type="journal article" date="2020" name="Fungal Divers.">
        <title>Resolving the Mortierellaceae phylogeny through synthesis of multi-gene phylogenetics and phylogenomics.</title>
        <authorList>
            <person name="Vandepol N."/>
            <person name="Liber J."/>
            <person name="Desiro A."/>
            <person name="Na H."/>
            <person name="Kennedy M."/>
            <person name="Barry K."/>
            <person name="Grigoriev I.V."/>
            <person name="Miller A.N."/>
            <person name="O'Donnell K."/>
            <person name="Stajich J.E."/>
            <person name="Bonito G."/>
        </authorList>
    </citation>
    <scope>NUCLEOTIDE SEQUENCE</scope>
    <source>
        <strain evidence="1">NRRL 6426</strain>
    </source>
</reference>
<gene>
    <name evidence="1" type="ORF">BG015_000786</name>
</gene>
<comment type="caution">
    <text evidence="1">The sequence shown here is derived from an EMBL/GenBank/DDBJ whole genome shotgun (WGS) entry which is preliminary data.</text>
</comment>
<proteinExistence type="predicted"/>
<organism evidence="1 2">
    <name type="scientific">Linnemannia schmuckeri</name>
    <dbReference type="NCBI Taxonomy" id="64567"/>
    <lineage>
        <taxon>Eukaryota</taxon>
        <taxon>Fungi</taxon>
        <taxon>Fungi incertae sedis</taxon>
        <taxon>Mucoromycota</taxon>
        <taxon>Mortierellomycotina</taxon>
        <taxon>Mortierellomycetes</taxon>
        <taxon>Mortierellales</taxon>
        <taxon>Mortierellaceae</taxon>
        <taxon>Linnemannia</taxon>
    </lineage>
</organism>
<accession>A0A9P5S7G3</accession>
<evidence type="ECO:0000313" key="1">
    <source>
        <dbReference type="EMBL" id="KAF9154499.1"/>
    </source>
</evidence>
<evidence type="ECO:0000313" key="2">
    <source>
        <dbReference type="Proteomes" id="UP000748756"/>
    </source>
</evidence>